<dbReference type="EMBL" id="LQPQ01000050">
    <property type="protein sequence ID" value="ORW82475.1"/>
    <property type="molecule type" value="Genomic_DNA"/>
</dbReference>
<proteinExistence type="predicted"/>
<evidence type="ECO:0000313" key="2">
    <source>
        <dbReference type="Proteomes" id="UP000193087"/>
    </source>
</evidence>
<evidence type="ECO:0000313" key="1">
    <source>
        <dbReference type="EMBL" id="ORW82475.1"/>
    </source>
</evidence>
<name>A0A1X2D2L1_9MYCO</name>
<organism evidence="1 2">
    <name type="scientific">Mycobacterium riyadhense</name>
    <dbReference type="NCBI Taxonomy" id="486698"/>
    <lineage>
        <taxon>Bacteria</taxon>
        <taxon>Bacillati</taxon>
        <taxon>Actinomycetota</taxon>
        <taxon>Actinomycetes</taxon>
        <taxon>Mycobacteriales</taxon>
        <taxon>Mycobacteriaceae</taxon>
        <taxon>Mycobacterium</taxon>
    </lineage>
</organism>
<accession>A0A1X2D2L1</accession>
<reference evidence="1 2" key="1">
    <citation type="submission" date="2016-01" db="EMBL/GenBank/DDBJ databases">
        <title>The new phylogeny of the genus Mycobacterium.</title>
        <authorList>
            <person name="Tarcisio F."/>
            <person name="Conor M."/>
            <person name="Antonella G."/>
            <person name="Elisabetta G."/>
            <person name="Giulia F.S."/>
            <person name="Sara T."/>
            <person name="Anna F."/>
            <person name="Clotilde B."/>
            <person name="Roberto B."/>
            <person name="Veronica D.S."/>
            <person name="Fabio R."/>
            <person name="Monica P."/>
            <person name="Olivier J."/>
            <person name="Enrico T."/>
            <person name="Nicola S."/>
        </authorList>
    </citation>
    <scope>NUCLEOTIDE SEQUENCE [LARGE SCALE GENOMIC DNA]</scope>
    <source>
        <strain evidence="1 2">DSM 45176</strain>
    </source>
</reference>
<dbReference type="Proteomes" id="UP000193087">
    <property type="component" value="Unassembled WGS sequence"/>
</dbReference>
<sequence length="72" mass="7279">MLTGDRLRLEFAADFLDEHNGVAERVAVEDVGRQGVATPVAHAAVGVDDDSCHGVGTGKVSGSASTDLSAAV</sequence>
<keyword evidence="2" id="KW-1185">Reference proteome</keyword>
<gene>
    <name evidence="1" type="ORF">AWC22_16265</name>
</gene>
<dbReference type="AlphaFoldDB" id="A0A1X2D2L1"/>
<comment type="caution">
    <text evidence="1">The sequence shown here is derived from an EMBL/GenBank/DDBJ whole genome shotgun (WGS) entry which is preliminary data.</text>
</comment>
<protein>
    <submittedName>
        <fullName evidence="1">Uncharacterized protein</fullName>
    </submittedName>
</protein>